<protein>
    <recommendedName>
        <fullName evidence="4">Glycosyl transferase family 2</fullName>
    </recommendedName>
</protein>
<name>A0A4Q7NE87_9BURK</name>
<dbReference type="InterPro" id="IPR011990">
    <property type="entry name" value="TPR-like_helical_dom_sf"/>
</dbReference>
<dbReference type="Proteomes" id="UP000292445">
    <property type="component" value="Unassembled WGS sequence"/>
</dbReference>
<comment type="caution">
    <text evidence="2">The sequence shown here is derived from an EMBL/GenBank/DDBJ whole genome shotgun (WGS) entry which is preliminary data.</text>
</comment>
<dbReference type="EMBL" id="SGXC01000002">
    <property type="protein sequence ID" value="RZS81428.1"/>
    <property type="molecule type" value="Genomic_DNA"/>
</dbReference>
<evidence type="ECO:0000313" key="3">
    <source>
        <dbReference type="Proteomes" id="UP000292445"/>
    </source>
</evidence>
<evidence type="ECO:0000313" key="2">
    <source>
        <dbReference type="EMBL" id="RZS81428.1"/>
    </source>
</evidence>
<evidence type="ECO:0008006" key="4">
    <source>
        <dbReference type="Google" id="ProtNLM"/>
    </source>
</evidence>
<dbReference type="SUPFAM" id="SSF48452">
    <property type="entry name" value="TPR-like"/>
    <property type="match status" value="1"/>
</dbReference>
<dbReference type="SUPFAM" id="SSF53448">
    <property type="entry name" value="Nucleotide-diphospho-sugar transferases"/>
    <property type="match status" value="1"/>
</dbReference>
<sequence>MASCADADVVVVADTGSTDGGIGRLEALGACVHRLSIEPWRFDDARNAALALVPGDVDVCVSLDLDEVLCPGWRPALEAAWAPGTTRAHYEFVSAFHVDGSPAIRFLNNRIHARHGYRWRHACHEGIYPDRIAERSVLAPGVRVEHRPDRAKPRASYLPLLAAAAAEEPHDPRMAHYHARELFHAGRYEDAAREFERYLSLPGDPFRPERSAGMLYLAKCEMARGRDGLDWALRAAAECPERREPWVTLADIRYRRGEWAECRAAAMRGLSLSGEPDGYMSDPVCHGALPHDLAAIANWRLGRAEEALAHVEQALRMAPGDERLRANADLIRQTLREGGVNANTAGRDCPPGRPGAARESAASAPDRPAGGPGRSGDTG</sequence>
<dbReference type="AlphaFoldDB" id="A0A4Q7NE87"/>
<accession>A0A4Q7NE87</accession>
<evidence type="ECO:0000256" key="1">
    <source>
        <dbReference type="SAM" id="MobiDB-lite"/>
    </source>
</evidence>
<dbReference type="InterPro" id="IPR029044">
    <property type="entry name" value="Nucleotide-diphossugar_trans"/>
</dbReference>
<dbReference type="Gene3D" id="1.25.40.10">
    <property type="entry name" value="Tetratricopeptide repeat domain"/>
    <property type="match status" value="1"/>
</dbReference>
<proteinExistence type="predicted"/>
<feature type="compositionally biased region" description="Gly residues" evidence="1">
    <location>
        <begin position="370"/>
        <end position="379"/>
    </location>
</feature>
<dbReference type="Gene3D" id="3.90.550.10">
    <property type="entry name" value="Spore Coat Polysaccharide Biosynthesis Protein SpsA, Chain A"/>
    <property type="match status" value="1"/>
</dbReference>
<gene>
    <name evidence="2" type="ORF">EV675_4051</name>
</gene>
<organism evidence="2 3">
    <name type="scientific">Pigmentiphaga kullae</name>
    <dbReference type="NCBI Taxonomy" id="151784"/>
    <lineage>
        <taxon>Bacteria</taxon>
        <taxon>Pseudomonadati</taxon>
        <taxon>Pseudomonadota</taxon>
        <taxon>Betaproteobacteria</taxon>
        <taxon>Burkholderiales</taxon>
        <taxon>Alcaligenaceae</taxon>
        <taxon>Pigmentiphaga</taxon>
    </lineage>
</organism>
<keyword evidence="3" id="KW-1185">Reference proteome</keyword>
<reference evidence="2 3" key="1">
    <citation type="submission" date="2019-02" db="EMBL/GenBank/DDBJ databases">
        <title>Genomic Encyclopedia of Type Strains, Phase IV (KMG-IV): sequencing the most valuable type-strain genomes for metagenomic binning, comparative biology and taxonomic classification.</title>
        <authorList>
            <person name="Goeker M."/>
        </authorList>
    </citation>
    <scope>NUCLEOTIDE SEQUENCE [LARGE SCALE GENOMIC DNA]</scope>
    <source>
        <strain evidence="2 3">K24</strain>
    </source>
</reference>
<feature type="region of interest" description="Disordered" evidence="1">
    <location>
        <begin position="337"/>
        <end position="379"/>
    </location>
</feature>